<dbReference type="SUPFAM" id="SSF52949">
    <property type="entry name" value="Macro domain-like"/>
    <property type="match status" value="1"/>
</dbReference>
<dbReference type="PANTHER" id="PTHR12521:SF0">
    <property type="entry name" value="ADP-RIBOSE GLYCOHYDROLASE OARD1"/>
    <property type="match status" value="1"/>
</dbReference>
<keyword evidence="2" id="KW-1185">Reference proteome</keyword>
<dbReference type="EMBL" id="JAHWGI010001169">
    <property type="protein sequence ID" value="KAK3924187.1"/>
    <property type="molecule type" value="Genomic_DNA"/>
</dbReference>
<comment type="caution">
    <text evidence="1">The sequence shown here is derived from an EMBL/GenBank/DDBJ whole genome shotgun (WGS) entry which is preliminary data.</text>
</comment>
<reference evidence="1" key="2">
    <citation type="journal article" date="2023" name="BMC Genomics">
        <title>Pest status, molecular evolution, and epigenetic factors derived from the genome assembly of Frankliniella fusca, a thysanopteran phytovirus vector.</title>
        <authorList>
            <person name="Catto M.A."/>
            <person name="Labadie P.E."/>
            <person name="Jacobson A.L."/>
            <person name="Kennedy G.G."/>
            <person name="Srinivasan R."/>
            <person name="Hunt B.G."/>
        </authorList>
    </citation>
    <scope>NUCLEOTIDE SEQUENCE</scope>
    <source>
        <strain evidence="1">PL_HMW_Pooled</strain>
    </source>
</reference>
<sequence>MAPVRGEKVQQVLCELFSAPDDHALAHFVGADLRMGKGIAVDFRVRYGNVDFLKLQGKVPGEVAVLPADRCGRAAPIFYLVSKKISSAYGLHWEDFCSCLQELRRLCEEMGIKKVAMPRIGCFNEHLSWPKVQEELYSTFQSSTVNVLVFYPPNQVVGHRYPLVSPPQPTFMGWQVLGDSNMVRFCVSFGCYGQNPRELFPDQLGLRISGQRMKSLHFLITLSGAQQQLLQDFIIMIGTNDIIQMSRYSRFRKAIKETLRATFFQLCKMLSGRCRNVLFVTIPPIPAHPESEEDVCWLNALIINATNLYTNFQVLNLYPAFFTANNDIDTSRFEQWIGPPGNIRHDGIHLNHQGLSLLHQKLIDFMTDT</sequence>
<dbReference type="Gene3D" id="3.40.50.1110">
    <property type="entry name" value="SGNH hydrolase"/>
    <property type="match status" value="1"/>
</dbReference>
<dbReference type="CDD" id="cd00229">
    <property type="entry name" value="SGNH_hydrolase"/>
    <property type="match status" value="1"/>
</dbReference>
<protein>
    <submittedName>
        <fullName evidence="1">ADP-ribose glycohydrolase OARD1</fullName>
    </submittedName>
</protein>
<dbReference type="InterPro" id="IPR036514">
    <property type="entry name" value="SGNH_hydro_sf"/>
</dbReference>
<dbReference type="GO" id="GO:0140291">
    <property type="term" value="P:peptidyl-glutamate ADP-deribosylation"/>
    <property type="evidence" value="ECO:0007669"/>
    <property type="project" value="TreeGrafter"/>
</dbReference>
<evidence type="ECO:0000313" key="1">
    <source>
        <dbReference type="EMBL" id="KAK3924187.1"/>
    </source>
</evidence>
<accession>A0AAE1LN68</accession>
<proteinExistence type="predicted"/>
<dbReference type="SUPFAM" id="SSF52266">
    <property type="entry name" value="SGNH hydrolase"/>
    <property type="match status" value="1"/>
</dbReference>
<dbReference type="CDD" id="cd02901">
    <property type="entry name" value="Macro_Poa1p-like"/>
    <property type="match status" value="1"/>
</dbReference>
<evidence type="ECO:0000313" key="2">
    <source>
        <dbReference type="Proteomes" id="UP001219518"/>
    </source>
</evidence>
<name>A0AAE1LN68_9NEOP</name>
<reference evidence="1" key="1">
    <citation type="submission" date="2021-07" db="EMBL/GenBank/DDBJ databases">
        <authorList>
            <person name="Catto M.A."/>
            <person name="Jacobson A."/>
            <person name="Kennedy G."/>
            <person name="Labadie P."/>
            <person name="Hunt B.G."/>
            <person name="Srinivasan R."/>
        </authorList>
    </citation>
    <scope>NUCLEOTIDE SEQUENCE</scope>
    <source>
        <strain evidence="1">PL_HMW_Pooled</strain>
        <tissue evidence="1">Head</tissue>
    </source>
</reference>
<dbReference type="InterPro" id="IPR050892">
    <property type="entry name" value="ADP-ribose_metab_enzymes"/>
</dbReference>
<dbReference type="AlphaFoldDB" id="A0AAE1LN68"/>
<dbReference type="Gene3D" id="3.40.220.10">
    <property type="entry name" value="Leucine Aminopeptidase, subunit E, domain 1"/>
    <property type="match status" value="1"/>
</dbReference>
<gene>
    <name evidence="1" type="ORF">KUF71_002458</name>
</gene>
<dbReference type="PANTHER" id="PTHR12521">
    <property type="entry name" value="PROTEIN C6ORF130"/>
    <property type="match status" value="1"/>
</dbReference>
<dbReference type="Proteomes" id="UP001219518">
    <property type="component" value="Unassembled WGS sequence"/>
</dbReference>
<organism evidence="1 2">
    <name type="scientific">Frankliniella fusca</name>
    <dbReference type="NCBI Taxonomy" id="407009"/>
    <lineage>
        <taxon>Eukaryota</taxon>
        <taxon>Metazoa</taxon>
        <taxon>Ecdysozoa</taxon>
        <taxon>Arthropoda</taxon>
        <taxon>Hexapoda</taxon>
        <taxon>Insecta</taxon>
        <taxon>Pterygota</taxon>
        <taxon>Neoptera</taxon>
        <taxon>Paraneoptera</taxon>
        <taxon>Thysanoptera</taxon>
        <taxon>Terebrantia</taxon>
        <taxon>Thripoidea</taxon>
        <taxon>Thripidae</taxon>
        <taxon>Frankliniella</taxon>
    </lineage>
</organism>
<dbReference type="InterPro" id="IPR043472">
    <property type="entry name" value="Macro_dom-like"/>
</dbReference>